<sequence length="870" mass="97754">MAAAGFYKMAMDTDDRVFCFLCDICLTNWQPTDEPWSEHNRHASHCPFVKSKPSSNIPIADVQNHEVEVRSACIVRPTNLSQPSEPCPLKEKSFEPTEHHLILGCLLNGALVRELHSILEWSLERCVHASEDDERDNKEAQSCILIIRVYPLTIMGLMSRLRQTMKPRDIRILSSASATRIARCLQEQGYFPSDIGLSFEFDEIPCSQAHGKQKTNGNSDECGWFYTSSYSVEDLSDEHSSSEDNIGEQIMAASSDFDETHALQIKRMLGFYEALDLRHLVDEDPNNVLLPKPTIAPNEKTLFSRSCISLDRRRHRQKTGKPANSLPSDTYAPMLIELLSLSHDYETGRIIQLWPILKPLELVFAEFKYGVDQPVREGSSTRYSQGLLVCLGNVDPPPVDAETSASDKTSKPVGGLLVFGYDPPDAEYTRTYLSEKPVLEVPLTRHDCPMQVCLMTRGFQQSSLTDPDKNNSEAISVLSENRPSPSDVSDIYAQCLVLTSFSGLFRVDLLTMPTGSYRIHWLWNDTSWNLPSPRITCMTYCEDISCICIGDENGVISLYQDLGDHSVTDGSNSDVENISNKGLLAEATHPLENLITLGELTHSVPLDSRTRACFISSNDWAEVNLSDEIIPRSNTEKPARVCQRRRKASVFNPDQTTFGIPTEKVPVFDQAQSPSVTISADVVGDSGECDAVQIISRFVTRQLIASNEKHSRNVDDSSRQYGFHTAVLPIQLALAGGSAARLWESRPQRNRVDSNSIYKSPEIVVPDSECILEISLSRTCSVSHFGLHLCLSDLWVSVDRIGRDIILAGDPNIFIYLMCTTCIYHLFRGILSLFLGLAQPNLQRTICQPQLRFFFEVFKEDFRRIQVRFW</sequence>
<feature type="transmembrane region" description="Helical" evidence="1">
    <location>
        <begin position="813"/>
        <end position="835"/>
    </location>
</feature>
<dbReference type="SUPFAM" id="SSF57924">
    <property type="entry name" value="Inhibitor of apoptosis (IAP) repeat"/>
    <property type="match status" value="1"/>
</dbReference>
<dbReference type="PANTHER" id="PTHR10044:SF139">
    <property type="entry name" value="DEATH-ASSOCIATED INHIBITOR OF APOPTOSIS 2"/>
    <property type="match status" value="1"/>
</dbReference>
<dbReference type="AlphaFoldDB" id="A0A8E0VJE5"/>
<protein>
    <submittedName>
        <fullName evidence="2">Uncharacterized protein</fullName>
    </submittedName>
</protein>
<dbReference type="PROSITE" id="PS50143">
    <property type="entry name" value="BIR_REPEAT_2"/>
    <property type="match status" value="1"/>
</dbReference>
<dbReference type="OrthoDB" id="2196114at2759"/>
<reference evidence="2" key="1">
    <citation type="submission" date="2019-05" db="EMBL/GenBank/DDBJ databases">
        <title>Annotation for the trematode Fasciolopsis buski.</title>
        <authorList>
            <person name="Choi Y.-J."/>
        </authorList>
    </citation>
    <scope>NUCLEOTIDE SEQUENCE</scope>
    <source>
        <strain evidence="2">HT</strain>
        <tissue evidence="2">Whole worm</tissue>
    </source>
</reference>
<dbReference type="GO" id="GO:0005634">
    <property type="term" value="C:nucleus"/>
    <property type="evidence" value="ECO:0007669"/>
    <property type="project" value="TreeGrafter"/>
</dbReference>
<evidence type="ECO:0000313" key="2">
    <source>
        <dbReference type="EMBL" id="KAA0197013.1"/>
    </source>
</evidence>
<keyword evidence="3" id="KW-1185">Reference proteome</keyword>
<keyword evidence="1" id="KW-0812">Transmembrane</keyword>
<gene>
    <name evidence="2" type="ORF">FBUS_10373</name>
</gene>
<keyword evidence="1" id="KW-0472">Membrane</keyword>
<dbReference type="SMART" id="SM00238">
    <property type="entry name" value="BIR"/>
    <property type="match status" value="1"/>
</dbReference>
<organism evidence="2 3">
    <name type="scientific">Fasciolopsis buskii</name>
    <dbReference type="NCBI Taxonomy" id="27845"/>
    <lineage>
        <taxon>Eukaryota</taxon>
        <taxon>Metazoa</taxon>
        <taxon>Spiralia</taxon>
        <taxon>Lophotrochozoa</taxon>
        <taxon>Platyhelminthes</taxon>
        <taxon>Trematoda</taxon>
        <taxon>Digenea</taxon>
        <taxon>Plagiorchiida</taxon>
        <taxon>Echinostomata</taxon>
        <taxon>Echinostomatoidea</taxon>
        <taxon>Fasciolidae</taxon>
        <taxon>Fasciolopsis</taxon>
    </lineage>
</organism>
<dbReference type="Proteomes" id="UP000728185">
    <property type="component" value="Unassembled WGS sequence"/>
</dbReference>
<dbReference type="Pfam" id="PF00653">
    <property type="entry name" value="BIR"/>
    <property type="match status" value="1"/>
</dbReference>
<proteinExistence type="predicted"/>
<name>A0A8E0VJE5_9TREM</name>
<dbReference type="EMBL" id="LUCM01002678">
    <property type="protein sequence ID" value="KAA0197013.1"/>
    <property type="molecule type" value="Genomic_DNA"/>
</dbReference>
<dbReference type="PANTHER" id="PTHR10044">
    <property type="entry name" value="INHIBITOR OF APOPTOSIS"/>
    <property type="match status" value="1"/>
</dbReference>
<dbReference type="GO" id="GO:0005737">
    <property type="term" value="C:cytoplasm"/>
    <property type="evidence" value="ECO:0007669"/>
    <property type="project" value="TreeGrafter"/>
</dbReference>
<comment type="caution">
    <text evidence="2">The sequence shown here is derived from an EMBL/GenBank/DDBJ whole genome shotgun (WGS) entry which is preliminary data.</text>
</comment>
<accession>A0A8E0VJE5</accession>
<dbReference type="Gene3D" id="1.10.1170.10">
    <property type="entry name" value="Inhibitor Of Apoptosis Protein (2mihbC-IAP-1), Chain A"/>
    <property type="match status" value="1"/>
</dbReference>
<keyword evidence="1" id="KW-1133">Transmembrane helix</keyword>
<evidence type="ECO:0000256" key="1">
    <source>
        <dbReference type="SAM" id="Phobius"/>
    </source>
</evidence>
<dbReference type="InterPro" id="IPR001370">
    <property type="entry name" value="BIR_rpt"/>
</dbReference>
<dbReference type="InterPro" id="IPR050784">
    <property type="entry name" value="IAP"/>
</dbReference>
<evidence type="ECO:0000313" key="3">
    <source>
        <dbReference type="Proteomes" id="UP000728185"/>
    </source>
</evidence>
<dbReference type="CDD" id="cd00022">
    <property type="entry name" value="BIR"/>
    <property type="match status" value="1"/>
</dbReference>